<proteinExistence type="predicted"/>
<evidence type="ECO:0000313" key="2">
    <source>
        <dbReference type="EMBL" id="RDV03904.1"/>
    </source>
</evidence>
<evidence type="ECO:0000256" key="1">
    <source>
        <dbReference type="SAM" id="MobiDB-lite"/>
    </source>
</evidence>
<name>A0A371B8M3_9BRAD</name>
<comment type="caution">
    <text evidence="2">The sequence shown here is derived from an EMBL/GenBank/DDBJ whole genome shotgun (WGS) entry which is preliminary data.</text>
</comment>
<organism evidence="2 3">
    <name type="scientific">Undibacter mobilis</name>
    <dbReference type="NCBI Taxonomy" id="2292256"/>
    <lineage>
        <taxon>Bacteria</taxon>
        <taxon>Pseudomonadati</taxon>
        <taxon>Pseudomonadota</taxon>
        <taxon>Alphaproteobacteria</taxon>
        <taxon>Hyphomicrobiales</taxon>
        <taxon>Nitrobacteraceae</taxon>
        <taxon>Undibacter</taxon>
    </lineage>
</organism>
<feature type="region of interest" description="Disordered" evidence="1">
    <location>
        <begin position="73"/>
        <end position="107"/>
    </location>
</feature>
<feature type="compositionally biased region" description="Low complexity" evidence="1">
    <location>
        <begin position="80"/>
        <end position="98"/>
    </location>
</feature>
<accession>A0A371B8M3</accession>
<dbReference type="RefSeq" id="WP_115515930.1">
    <property type="nucleotide sequence ID" value="NZ_QRGO01000001.1"/>
</dbReference>
<keyword evidence="3" id="KW-1185">Reference proteome</keyword>
<reference evidence="3" key="1">
    <citation type="submission" date="2018-08" db="EMBL/GenBank/DDBJ databases">
        <authorList>
            <person name="Kim S.-J."/>
            <person name="Jung G.-Y."/>
        </authorList>
    </citation>
    <scope>NUCLEOTIDE SEQUENCE [LARGE SCALE GENOMIC DNA]</scope>
    <source>
        <strain evidence="3">GY_H</strain>
    </source>
</reference>
<gene>
    <name evidence="2" type="ORF">DXH78_04470</name>
</gene>
<dbReference type="AlphaFoldDB" id="A0A371B8M3"/>
<dbReference type="EMBL" id="QRGO01000001">
    <property type="protein sequence ID" value="RDV03904.1"/>
    <property type="molecule type" value="Genomic_DNA"/>
</dbReference>
<evidence type="ECO:0000313" key="3">
    <source>
        <dbReference type="Proteomes" id="UP000263993"/>
    </source>
</evidence>
<sequence>MTLASLLALAGCSEYLDRTDTLSRQSGNAVQTNKVTQMVDPWPAVAANRDIAFDGAAMQTAMTHYRTGRVIRPRGLSSDPVAAAPAPTTPNAAPLGPTVNAQSAPVK</sequence>
<protein>
    <submittedName>
        <fullName evidence="2">Uncharacterized protein</fullName>
    </submittedName>
</protein>
<dbReference type="Proteomes" id="UP000263993">
    <property type="component" value="Unassembled WGS sequence"/>
</dbReference>